<sequence length="85" mass="9372">MLVEGGVDLLALKQHGGWRSSAVAERYVEESTRRKVERSQQLFNQTVNISNIPSTVPSDKSKSESSTTTINISNNSNCTINVTFN</sequence>
<dbReference type="EMBL" id="JARPUR010000004">
    <property type="protein sequence ID" value="KAK4876903.1"/>
    <property type="molecule type" value="Genomic_DNA"/>
</dbReference>
<reference evidence="3" key="1">
    <citation type="submission" date="2023-01" db="EMBL/GenBank/DDBJ databases">
        <title>Key to firefly adult light organ development and bioluminescence: homeobox transcription factors regulate luciferase expression and transportation to peroxisome.</title>
        <authorList>
            <person name="Fu X."/>
        </authorList>
    </citation>
    <scope>NUCLEOTIDE SEQUENCE [LARGE SCALE GENOMIC DNA]</scope>
</reference>
<evidence type="ECO:0000256" key="1">
    <source>
        <dbReference type="SAM" id="MobiDB-lite"/>
    </source>
</evidence>
<gene>
    <name evidence="2" type="ORF">RN001_009409</name>
</gene>
<accession>A0AAN7QG90</accession>
<name>A0AAN7QG90_9COLE</name>
<evidence type="ECO:0000313" key="3">
    <source>
        <dbReference type="Proteomes" id="UP001353858"/>
    </source>
</evidence>
<dbReference type="Proteomes" id="UP001353858">
    <property type="component" value="Unassembled WGS sequence"/>
</dbReference>
<organism evidence="2 3">
    <name type="scientific">Aquatica leii</name>
    <dbReference type="NCBI Taxonomy" id="1421715"/>
    <lineage>
        <taxon>Eukaryota</taxon>
        <taxon>Metazoa</taxon>
        <taxon>Ecdysozoa</taxon>
        <taxon>Arthropoda</taxon>
        <taxon>Hexapoda</taxon>
        <taxon>Insecta</taxon>
        <taxon>Pterygota</taxon>
        <taxon>Neoptera</taxon>
        <taxon>Endopterygota</taxon>
        <taxon>Coleoptera</taxon>
        <taxon>Polyphaga</taxon>
        <taxon>Elateriformia</taxon>
        <taxon>Elateroidea</taxon>
        <taxon>Lampyridae</taxon>
        <taxon>Luciolinae</taxon>
        <taxon>Aquatica</taxon>
    </lineage>
</organism>
<comment type="caution">
    <text evidence="2">The sequence shown here is derived from an EMBL/GenBank/DDBJ whole genome shotgun (WGS) entry which is preliminary data.</text>
</comment>
<evidence type="ECO:0000313" key="2">
    <source>
        <dbReference type="EMBL" id="KAK4876903.1"/>
    </source>
</evidence>
<proteinExistence type="predicted"/>
<dbReference type="AlphaFoldDB" id="A0AAN7QG90"/>
<feature type="region of interest" description="Disordered" evidence="1">
    <location>
        <begin position="53"/>
        <end position="72"/>
    </location>
</feature>
<protein>
    <recommendedName>
        <fullName evidence="4">Tyr recombinase domain-containing protein</fullName>
    </recommendedName>
</protein>
<evidence type="ECO:0008006" key="4">
    <source>
        <dbReference type="Google" id="ProtNLM"/>
    </source>
</evidence>
<keyword evidence="3" id="KW-1185">Reference proteome</keyword>